<name>A0A8K0WN68_9HYPO</name>
<gene>
    <name evidence="2" type="ORF">B0I35DRAFT_514784</name>
</gene>
<protein>
    <recommendedName>
        <fullName evidence="4">SCP domain-containing protein</fullName>
    </recommendedName>
</protein>
<comment type="caution">
    <text evidence="2">The sequence shown here is derived from an EMBL/GenBank/DDBJ whole genome shotgun (WGS) entry which is preliminary data.</text>
</comment>
<dbReference type="PANTHER" id="PTHR35605">
    <property type="entry name" value="ECP2 EFFECTOR PROTEIN DOMAIN-CONTAINING PROTEIN-RELATED"/>
    <property type="match status" value="1"/>
</dbReference>
<dbReference type="OrthoDB" id="3552888at2759"/>
<dbReference type="AlphaFoldDB" id="A0A8K0WN68"/>
<feature type="chain" id="PRO_5035442946" description="SCP domain-containing protein" evidence="1">
    <location>
        <begin position="20"/>
        <end position="193"/>
    </location>
</feature>
<keyword evidence="1" id="KW-0732">Signal</keyword>
<evidence type="ECO:0000313" key="3">
    <source>
        <dbReference type="Proteomes" id="UP000813444"/>
    </source>
</evidence>
<proteinExistence type="predicted"/>
<reference evidence="2" key="1">
    <citation type="journal article" date="2021" name="Nat. Commun.">
        <title>Genetic determinants of endophytism in the Arabidopsis root mycobiome.</title>
        <authorList>
            <person name="Mesny F."/>
            <person name="Miyauchi S."/>
            <person name="Thiergart T."/>
            <person name="Pickel B."/>
            <person name="Atanasova L."/>
            <person name="Karlsson M."/>
            <person name="Huettel B."/>
            <person name="Barry K.W."/>
            <person name="Haridas S."/>
            <person name="Chen C."/>
            <person name="Bauer D."/>
            <person name="Andreopoulos W."/>
            <person name="Pangilinan J."/>
            <person name="LaButti K."/>
            <person name="Riley R."/>
            <person name="Lipzen A."/>
            <person name="Clum A."/>
            <person name="Drula E."/>
            <person name="Henrissat B."/>
            <person name="Kohler A."/>
            <person name="Grigoriev I.V."/>
            <person name="Martin F.M."/>
            <person name="Hacquard S."/>
        </authorList>
    </citation>
    <scope>NUCLEOTIDE SEQUENCE</scope>
    <source>
        <strain evidence="2">MPI-CAGE-CH-0235</strain>
    </source>
</reference>
<dbReference type="PANTHER" id="PTHR35605:SF1">
    <property type="entry name" value="ECP2 EFFECTOR PROTEIN DOMAIN-CONTAINING PROTEIN-RELATED"/>
    <property type="match status" value="1"/>
</dbReference>
<keyword evidence="3" id="KW-1185">Reference proteome</keyword>
<dbReference type="EMBL" id="JAGPNK010000012">
    <property type="protein sequence ID" value="KAH7310790.1"/>
    <property type="molecule type" value="Genomic_DNA"/>
</dbReference>
<feature type="signal peptide" evidence="1">
    <location>
        <begin position="1"/>
        <end position="19"/>
    </location>
</feature>
<evidence type="ECO:0000256" key="1">
    <source>
        <dbReference type="SAM" id="SignalP"/>
    </source>
</evidence>
<organism evidence="2 3">
    <name type="scientific">Stachybotrys elegans</name>
    <dbReference type="NCBI Taxonomy" id="80388"/>
    <lineage>
        <taxon>Eukaryota</taxon>
        <taxon>Fungi</taxon>
        <taxon>Dikarya</taxon>
        <taxon>Ascomycota</taxon>
        <taxon>Pezizomycotina</taxon>
        <taxon>Sordariomycetes</taxon>
        <taxon>Hypocreomycetidae</taxon>
        <taxon>Hypocreales</taxon>
        <taxon>Stachybotryaceae</taxon>
        <taxon>Stachybotrys</taxon>
    </lineage>
</organism>
<sequence>MRSAIAIAILAALASATATSPIEGYEVEEASWEIEVEAGKPSVFNGTVEQVMAQLEIEYPDIAASALQSISKEPAAKAETSLTKRDRTVCGNFSYAAAHRIQEAIDRLRGLPGRPSLGPGPRRCAQVSCNSNAAVWWCNDNNYQVEHTNWHGIANAAQIIVNTCTIETIGPYPWVAGQRFHDDNINMIVSATC</sequence>
<evidence type="ECO:0008006" key="4">
    <source>
        <dbReference type="Google" id="ProtNLM"/>
    </source>
</evidence>
<dbReference type="Proteomes" id="UP000813444">
    <property type="component" value="Unassembled WGS sequence"/>
</dbReference>
<evidence type="ECO:0000313" key="2">
    <source>
        <dbReference type="EMBL" id="KAH7310790.1"/>
    </source>
</evidence>
<accession>A0A8K0WN68</accession>